<feature type="domain" description="Putative zinc-finger" evidence="1">
    <location>
        <begin position="15"/>
        <end position="48"/>
    </location>
</feature>
<gene>
    <name evidence="2" type="ORF">Strain138_002669</name>
    <name evidence="3" type="ORF">Strain318_002669</name>
</gene>
<evidence type="ECO:0000313" key="4">
    <source>
        <dbReference type="Proteomes" id="UP001229955"/>
    </source>
</evidence>
<evidence type="ECO:0000313" key="3">
    <source>
        <dbReference type="EMBL" id="WKW16258.1"/>
    </source>
</evidence>
<sequence length="90" mass="10286">MMQHTHDDGAPIKDCRGAMNKLFDLLDGELTPDREREVRSHITSCPDCFSHHDFEERFLKALQAAKKSVCASEKLRDRLMSALRAEGLTR</sequence>
<proteinExistence type="predicted"/>
<dbReference type="Pfam" id="PF13490">
    <property type="entry name" value="zf-HC2"/>
    <property type="match status" value="1"/>
</dbReference>
<dbReference type="EMBL" id="CP130613">
    <property type="protein sequence ID" value="WKW16258.1"/>
    <property type="molecule type" value="Genomic_DNA"/>
</dbReference>
<reference evidence="3" key="1">
    <citation type="submission" date="2023-07" db="EMBL/GenBank/DDBJ databases">
        <authorList>
            <person name="Haufschild T."/>
            <person name="Kallscheuer N."/>
            <person name="Hammer J."/>
            <person name="Kohn T."/>
            <person name="Kabuu M."/>
            <person name="Jogler M."/>
            <person name="Wohfarth N."/>
            <person name="Heuer A."/>
            <person name="Rohde M."/>
            <person name="van Teeseling M.C.F."/>
            <person name="Jogler C."/>
        </authorList>
    </citation>
    <scope>NUCLEOTIDE SEQUENCE</scope>
    <source>
        <strain evidence="2">Strain 138</strain>
        <strain evidence="3">Strain 318</strain>
    </source>
</reference>
<dbReference type="Proteomes" id="UP001229955">
    <property type="component" value="Chromosome"/>
</dbReference>
<evidence type="ECO:0000259" key="1">
    <source>
        <dbReference type="Pfam" id="PF13490"/>
    </source>
</evidence>
<dbReference type="Gene3D" id="1.10.10.1320">
    <property type="entry name" value="Anti-sigma factor, zinc-finger domain"/>
    <property type="match status" value="1"/>
</dbReference>
<dbReference type="KEGG" id="pspc:Strain318_002669"/>
<dbReference type="InterPro" id="IPR041916">
    <property type="entry name" value="Anti_sigma_zinc_sf"/>
</dbReference>
<dbReference type="EMBL" id="CP130612">
    <property type="protein sequence ID" value="WKW13351.1"/>
    <property type="molecule type" value="Genomic_DNA"/>
</dbReference>
<keyword evidence="4" id="KW-1185">Reference proteome</keyword>
<evidence type="ECO:0000313" key="2">
    <source>
        <dbReference type="EMBL" id="WKW13351.1"/>
    </source>
</evidence>
<dbReference type="RefSeq" id="WP_367886210.1">
    <property type="nucleotide sequence ID" value="NZ_CP130612.1"/>
</dbReference>
<accession>A0AA49JWK3</accession>
<protein>
    <submittedName>
        <fullName evidence="3">Zf-HC2 domain-containing protein</fullName>
    </submittedName>
</protein>
<name>A0AA49Q7Z9_9BACT</name>
<dbReference type="AlphaFoldDB" id="A0AA49Q7Z9"/>
<accession>A0AA49Q7Z9</accession>
<organism evidence="3 4">
    <name type="scientific">Pseudogemmatithrix spongiicola</name>
    <dbReference type="NCBI Taxonomy" id="3062599"/>
    <lineage>
        <taxon>Bacteria</taxon>
        <taxon>Pseudomonadati</taxon>
        <taxon>Gemmatimonadota</taxon>
        <taxon>Gemmatimonadia</taxon>
        <taxon>Gemmatimonadales</taxon>
        <taxon>Gemmatimonadaceae</taxon>
        <taxon>Pseudogemmatithrix</taxon>
    </lineage>
</organism>
<dbReference type="InterPro" id="IPR027383">
    <property type="entry name" value="Znf_put"/>
</dbReference>